<dbReference type="InterPro" id="IPR029055">
    <property type="entry name" value="Ntn_hydrolases_N"/>
</dbReference>
<dbReference type="NCBIfam" id="NF040521">
    <property type="entry name" value="C45_proenzyme"/>
    <property type="match status" value="1"/>
</dbReference>
<gene>
    <name evidence="2" type="ORF">Z519_00152</name>
</gene>
<organism evidence="2 3">
    <name type="scientific">Cladophialophora bantiana (strain ATCC 10958 / CBS 173.52 / CDC B-1940 / NIH 8579)</name>
    <name type="common">Xylohypha bantiana</name>
    <dbReference type="NCBI Taxonomy" id="1442370"/>
    <lineage>
        <taxon>Eukaryota</taxon>
        <taxon>Fungi</taxon>
        <taxon>Dikarya</taxon>
        <taxon>Ascomycota</taxon>
        <taxon>Pezizomycotina</taxon>
        <taxon>Eurotiomycetes</taxon>
        <taxon>Chaetothyriomycetidae</taxon>
        <taxon>Chaetothyriales</taxon>
        <taxon>Herpotrichiellaceae</taxon>
        <taxon>Cladophialophora</taxon>
    </lineage>
</organism>
<dbReference type="OrthoDB" id="189997at2759"/>
<sequence>MTVQCRATTDHPSVKTIHCSGTPYEIGLQHGSTAGVEVHTNIATYTSFFQETAKISWEAARERAVVQFVPTLEARYPEILEEMRGIADGAGGGLTCEDILTLNVRSEICLTNYADGCTSISQVGEDGEIFLAQNWDWLEELHKGMVFLYIKPLGSDIALRFLGEAGIVGKIGMNSAGFGLCMNALRSGAFDELNLPVHVMSRRLLQYARSVNNALSIIDEFGLACTANYIFADRTGKHVNIECSPRGNVLILPTNGYVAHTNHLYGTNRPAKLVDHPAPNSFLRLARIQKLTDIDREKNATTTFRSLREKLSDEEGSPFAICRDRPADAVGMERMTTLACVMMELKSCTGKVLIGRPCDDLPVVDWSFEVGALVPLRGVDGNAS</sequence>
<dbReference type="AlphaFoldDB" id="A0A0D2F8V7"/>
<dbReference type="PANTHER" id="PTHR34180">
    <property type="entry name" value="PEPTIDASE C45"/>
    <property type="match status" value="1"/>
</dbReference>
<dbReference type="Pfam" id="PF03417">
    <property type="entry name" value="AAT"/>
    <property type="match status" value="1"/>
</dbReference>
<keyword evidence="3" id="KW-1185">Reference proteome</keyword>
<evidence type="ECO:0000313" key="3">
    <source>
        <dbReference type="Proteomes" id="UP000053789"/>
    </source>
</evidence>
<dbReference type="EMBL" id="KN846980">
    <property type="protein sequence ID" value="KIW98491.1"/>
    <property type="molecule type" value="Genomic_DNA"/>
</dbReference>
<dbReference type="GeneID" id="27693080"/>
<evidence type="ECO:0000313" key="2">
    <source>
        <dbReference type="EMBL" id="KIW98491.1"/>
    </source>
</evidence>
<dbReference type="InterPro" id="IPR005079">
    <property type="entry name" value="Peptidase_C45_hydrolase"/>
</dbReference>
<accession>A0A0D2F8V7</accession>
<name>A0A0D2F8V7_CLAB1</name>
<proteinExistence type="predicted"/>
<dbReference type="Gene3D" id="3.60.60.10">
    <property type="entry name" value="Penicillin V Acylase, Chain A"/>
    <property type="match status" value="1"/>
</dbReference>
<dbReference type="InterPro" id="IPR047794">
    <property type="entry name" value="C45_proenzyme-like"/>
</dbReference>
<dbReference type="HOGENOM" id="CLU_037787_0_1_1"/>
<dbReference type="RefSeq" id="XP_016625160.1">
    <property type="nucleotide sequence ID" value="XM_016757911.1"/>
</dbReference>
<dbReference type="PANTHER" id="PTHR34180:SF1">
    <property type="entry name" value="BETA-ALANYL-DOPAMINE_CARCININE HYDROLASE"/>
    <property type="match status" value="1"/>
</dbReference>
<protein>
    <recommendedName>
        <fullName evidence="1">Peptidase C45 hydrolase domain-containing protein</fullName>
    </recommendedName>
</protein>
<dbReference type="Gene3D" id="1.10.10.2120">
    <property type="match status" value="1"/>
</dbReference>
<evidence type="ECO:0000259" key="1">
    <source>
        <dbReference type="Pfam" id="PF03417"/>
    </source>
</evidence>
<dbReference type="Proteomes" id="UP000053789">
    <property type="component" value="Unassembled WGS sequence"/>
</dbReference>
<dbReference type="InterPro" id="IPR047801">
    <property type="entry name" value="Peptidase_C45"/>
</dbReference>
<feature type="domain" description="Peptidase C45 hydrolase" evidence="1">
    <location>
        <begin position="125"/>
        <end position="357"/>
    </location>
</feature>
<reference evidence="2" key="1">
    <citation type="submission" date="2015-01" db="EMBL/GenBank/DDBJ databases">
        <title>The Genome Sequence of Cladophialophora bantiana CBS 173.52.</title>
        <authorList>
            <consortium name="The Broad Institute Genomics Platform"/>
            <person name="Cuomo C."/>
            <person name="de Hoog S."/>
            <person name="Gorbushina A."/>
            <person name="Stielow B."/>
            <person name="Teixiera M."/>
            <person name="Abouelleil A."/>
            <person name="Chapman S.B."/>
            <person name="Priest M."/>
            <person name="Young S.K."/>
            <person name="Wortman J."/>
            <person name="Nusbaum C."/>
            <person name="Birren B."/>
        </authorList>
    </citation>
    <scope>NUCLEOTIDE SEQUENCE [LARGE SCALE GENOMIC DNA]</scope>
    <source>
        <strain evidence="2">CBS 173.52</strain>
    </source>
</reference>
<dbReference type="VEuPathDB" id="FungiDB:Z519_00152"/>
<dbReference type="SUPFAM" id="SSF56235">
    <property type="entry name" value="N-terminal nucleophile aminohydrolases (Ntn hydrolases)"/>
    <property type="match status" value="1"/>
</dbReference>